<keyword evidence="1 10" id="KW-0808">Transferase</keyword>
<comment type="similarity">
    <text evidence="3">Belongs to the methyltransferase superfamily. Arsenite methyltransferase family.</text>
</comment>
<dbReference type="InterPro" id="IPR026669">
    <property type="entry name" value="Arsenite_MeTrfase-like"/>
</dbReference>
<evidence type="ECO:0000256" key="1">
    <source>
        <dbReference type="ARBA" id="ARBA00022679"/>
    </source>
</evidence>
<dbReference type="PANTHER" id="PTHR43675">
    <property type="entry name" value="ARSENITE METHYLTRANSFERASE"/>
    <property type="match status" value="1"/>
</dbReference>
<evidence type="ECO:0000256" key="8">
    <source>
        <dbReference type="ARBA" id="ARBA00048428"/>
    </source>
</evidence>
<dbReference type="CDD" id="cd02440">
    <property type="entry name" value="AdoMet_MTases"/>
    <property type="match status" value="1"/>
</dbReference>
<dbReference type="SUPFAM" id="SSF53335">
    <property type="entry name" value="S-adenosyl-L-methionine-dependent methyltransferases"/>
    <property type="match status" value="1"/>
</dbReference>
<keyword evidence="2" id="KW-0949">S-adenosyl-L-methionine</keyword>
<sequence>MTQSVQDPMAVKAAVQAHYGKAIRAGSSCCGGETSTEILLHGAETLASLPEGVVTTSFGCGNPLALASLAPGEVVLDLGSGGGLEVLLAAQRVGPTGFAYGLDMTDAMLETARANASKAGATNVDFLKGDIEAIPLPDHSVDVIISNCVINLVPDKSLVFQEAFRVLKPGGRFSVSDIVFDGDLADLPVSEAQLRAALSWAACFAGALTRNEYHTMLTEAGFERVDLLVTQRYTLDDLRAQGSEMLVGLPDEVLPLLEGRVTSMTITAWRPLA</sequence>
<evidence type="ECO:0000256" key="4">
    <source>
        <dbReference type="ARBA" id="ARBA00034521"/>
    </source>
</evidence>
<dbReference type="RefSeq" id="WP_172450834.1">
    <property type="nucleotide sequence ID" value="NZ_LYXE01000080.1"/>
</dbReference>
<feature type="domain" description="Methyltransferase" evidence="9">
    <location>
        <begin position="71"/>
        <end position="221"/>
    </location>
</feature>
<evidence type="ECO:0000259" key="9">
    <source>
        <dbReference type="Pfam" id="PF13847"/>
    </source>
</evidence>
<comment type="catalytic activity">
    <reaction evidence="6">
        <text>arsenic triglutathione + [thioredoxin]-dithiol + S-adenosyl-L-methionine + 2 H2O = methylarsonous acid + [thioredoxin]-disulfide + 3 glutathione + S-adenosyl-L-homocysteine + H(+)</text>
        <dbReference type="Rhea" id="RHEA:69460"/>
        <dbReference type="Rhea" id="RHEA-COMP:10698"/>
        <dbReference type="Rhea" id="RHEA-COMP:10700"/>
        <dbReference type="ChEBI" id="CHEBI:15377"/>
        <dbReference type="ChEBI" id="CHEBI:15378"/>
        <dbReference type="ChEBI" id="CHEBI:17826"/>
        <dbReference type="ChEBI" id="CHEBI:29950"/>
        <dbReference type="ChEBI" id="CHEBI:50058"/>
        <dbReference type="ChEBI" id="CHEBI:57856"/>
        <dbReference type="ChEBI" id="CHEBI:57925"/>
        <dbReference type="ChEBI" id="CHEBI:59789"/>
        <dbReference type="ChEBI" id="CHEBI:183640"/>
        <dbReference type="EC" id="2.1.1.137"/>
    </reaction>
</comment>
<protein>
    <recommendedName>
        <fullName evidence="5">Arsenite methyltransferase</fullName>
        <ecNumber evidence="4">2.1.1.137</ecNumber>
    </recommendedName>
</protein>
<evidence type="ECO:0000313" key="10">
    <source>
        <dbReference type="EMBL" id="PDV99162.1"/>
    </source>
</evidence>
<dbReference type="Gene3D" id="3.40.50.150">
    <property type="entry name" value="Vaccinia Virus protein VP39"/>
    <property type="match status" value="1"/>
</dbReference>
<dbReference type="Pfam" id="PF13847">
    <property type="entry name" value="Methyltransf_31"/>
    <property type="match status" value="1"/>
</dbReference>
<reference evidence="10 11" key="1">
    <citation type="submission" date="2016-05" db="EMBL/GenBank/DDBJ databases">
        <authorList>
            <person name="Lavstsen T."/>
            <person name="Jespersen J.S."/>
        </authorList>
    </citation>
    <scope>NUCLEOTIDE SEQUENCE [LARGE SCALE GENOMIC DNA]</scope>
    <source>
        <strain evidence="10 11">B7-9</strain>
    </source>
</reference>
<dbReference type="EC" id="2.1.1.137" evidence="4"/>
<comment type="catalytic activity">
    <reaction evidence="8">
        <text>arsenic triglutathione + 3 [thioredoxin]-dithiol + 3 S-adenosyl-L-methionine = trimethylarsine + 3 [thioredoxin]-disulfide + 3 glutathione + 3 S-adenosyl-L-homocysteine + 3 H(+)</text>
        <dbReference type="Rhea" id="RHEA:69432"/>
        <dbReference type="Rhea" id="RHEA-COMP:10698"/>
        <dbReference type="Rhea" id="RHEA-COMP:10700"/>
        <dbReference type="ChEBI" id="CHEBI:15378"/>
        <dbReference type="ChEBI" id="CHEBI:27130"/>
        <dbReference type="ChEBI" id="CHEBI:29950"/>
        <dbReference type="ChEBI" id="CHEBI:50058"/>
        <dbReference type="ChEBI" id="CHEBI:57856"/>
        <dbReference type="ChEBI" id="CHEBI:57925"/>
        <dbReference type="ChEBI" id="CHEBI:59789"/>
        <dbReference type="ChEBI" id="CHEBI:183640"/>
        <dbReference type="EC" id="2.1.1.137"/>
    </reaction>
</comment>
<dbReference type="EMBL" id="LYXE01000080">
    <property type="protein sequence ID" value="PDV99162.1"/>
    <property type="molecule type" value="Genomic_DNA"/>
</dbReference>
<accession>A0A2H3KP20</accession>
<dbReference type="Proteomes" id="UP000220922">
    <property type="component" value="Unassembled WGS sequence"/>
</dbReference>
<dbReference type="AlphaFoldDB" id="A0A2H3KP20"/>
<gene>
    <name evidence="10" type="ORF">A9Q02_13180</name>
</gene>
<dbReference type="NCBIfam" id="NF008823">
    <property type="entry name" value="PRK11873.1"/>
    <property type="match status" value="1"/>
</dbReference>
<evidence type="ECO:0000313" key="11">
    <source>
        <dbReference type="Proteomes" id="UP000220922"/>
    </source>
</evidence>
<evidence type="ECO:0000256" key="3">
    <source>
        <dbReference type="ARBA" id="ARBA00034487"/>
    </source>
</evidence>
<keyword evidence="11" id="KW-1185">Reference proteome</keyword>
<name>A0A2H3KP20_9CHLR</name>
<evidence type="ECO:0000256" key="6">
    <source>
        <dbReference type="ARBA" id="ARBA00047941"/>
    </source>
</evidence>
<evidence type="ECO:0000256" key="2">
    <source>
        <dbReference type="ARBA" id="ARBA00022691"/>
    </source>
</evidence>
<dbReference type="InterPro" id="IPR025714">
    <property type="entry name" value="Methyltranfer_dom"/>
</dbReference>
<dbReference type="PANTHER" id="PTHR43675:SF8">
    <property type="entry name" value="ARSENITE METHYLTRANSFERASE"/>
    <property type="match status" value="1"/>
</dbReference>
<evidence type="ECO:0000256" key="5">
    <source>
        <dbReference type="ARBA" id="ARBA00034545"/>
    </source>
</evidence>
<comment type="catalytic activity">
    <reaction evidence="7">
        <text>arsenic triglutathione + 2 [thioredoxin]-dithiol + 2 S-adenosyl-L-methionine + H2O = dimethylarsinous acid + 2 [thioredoxin]-disulfide + 3 glutathione + 2 S-adenosyl-L-homocysteine + 2 H(+)</text>
        <dbReference type="Rhea" id="RHEA:69464"/>
        <dbReference type="Rhea" id="RHEA-COMP:10698"/>
        <dbReference type="Rhea" id="RHEA-COMP:10700"/>
        <dbReference type="ChEBI" id="CHEBI:15377"/>
        <dbReference type="ChEBI" id="CHEBI:15378"/>
        <dbReference type="ChEBI" id="CHEBI:23808"/>
        <dbReference type="ChEBI" id="CHEBI:29950"/>
        <dbReference type="ChEBI" id="CHEBI:50058"/>
        <dbReference type="ChEBI" id="CHEBI:57856"/>
        <dbReference type="ChEBI" id="CHEBI:57925"/>
        <dbReference type="ChEBI" id="CHEBI:59789"/>
        <dbReference type="ChEBI" id="CHEBI:183640"/>
        <dbReference type="EC" id="2.1.1.137"/>
    </reaction>
</comment>
<dbReference type="GO" id="GO:0032259">
    <property type="term" value="P:methylation"/>
    <property type="evidence" value="ECO:0007669"/>
    <property type="project" value="UniProtKB-KW"/>
</dbReference>
<evidence type="ECO:0000256" key="7">
    <source>
        <dbReference type="ARBA" id="ARBA00047943"/>
    </source>
</evidence>
<keyword evidence="10" id="KW-0489">Methyltransferase</keyword>
<dbReference type="GO" id="GO:0030791">
    <property type="term" value="F:arsenite methyltransferase activity"/>
    <property type="evidence" value="ECO:0007669"/>
    <property type="project" value="UniProtKB-EC"/>
</dbReference>
<dbReference type="InterPro" id="IPR029063">
    <property type="entry name" value="SAM-dependent_MTases_sf"/>
</dbReference>
<comment type="caution">
    <text evidence="10">The sequence shown here is derived from an EMBL/GenBank/DDBJ whole genome shotgun (WGS) entry which is preliminary data.</text>
</comment>
<proteinExistence type="inferred from homology"/>
<organism evidence="10 11">
    <name type="scientific">Candidatus Chloroploca asiatica</name>
    <dbReference type="NCBI Taxonomy" id="1506545"/>
    <lineage>
        <taxon>Bacteria</taxon>
        <taxon>Bacillati</taxon>
        <taxon>Chloroflexota</taxon>
        <taxon>Chloroflexia</taxon>
        <taxon>Chloroflexales</taxon>
        <taxon>Chloroflexineae</taxon>
        <taxon>Oscillochloridaceae</taxon>
        <taxon>Candidatus Chloroploca</taxon>
    </lineage>
</organism>